<feature type="transmembrane region" description="Helical" evidence="2">
    <location>
        <begin position="164"/>
        <end position="188"/>
    </location>
</feature>
<dbReference type="AlphaFoldDB" id="A0A9W8K5D1"/>
<gene>
    <name evidence="3" type="ORF">NLJ89_g3404</name>
</gene>
<comment type="caution">
    <text evidence="3">The sequence shown here is derived from an EMBL/GenBank/DDBJ whole genome shotgun (WGS) entry which is preliminary data.</text>
</comment>
<organism evidence="3 4">
    <name type="scientific">Agrocybe chaxingu</name>
    <dbReference type="NCBI Taxonomy" id="84603"/>
    <lineage>
        <taxon>Eukaryota</taxon>
        <taxon>Fungi</taxon>
        <taxon>Dikarya</taxon>
        <taxon>Basidiomycota</taxon>
        <taxon>Agaricomycotina</taxon>
        <taxon>Agaricomycetes</taxon>
        <taxon>Agaricomycetidae</taxon>
        <taxon>Agaricales</taxon>
        <taxon>Agaricineae</taxon>
        <taxon>Strophariaceae</taxon>
        <taxon>Agrocybe</taxon>
    </lineage>
</organism>
<evidence type="ECO:0000313" key="3">
    <source>
        <dbReference type="EMBL" id="KAJ3512654.1"/>
    </source>
</evidence>
<dbReference type="Proteomes" id="UP001148786">
    <property type="component" value="Unassembled WGS sequence"/>
</dbReference>
<dbReference type="EMBL" id="JANKHO010000244">
    <property type="protein sequence ID" value="KAJ3512654.1"/>
    <property type="molecule type" value="Genomic_DNA"/>
</dbReference>
<keyword evidence="2" id="KW-0472">Membrane</keyword>
<feature type="transmembrane region" description="Helical" evidence="2">
    <location>
        <begin position="231"/>
        <end position="251"/>
    </location>
</feature>
<sequence>MSLSFNALLPLIFGLNPGDSFRVNFSIYVHVGALSVMIWDGIHNLKGDYQLVVSGTSKVQMVIFFVSRAFTLTYALGRSLYITLPTTTCGPLQSALTASYIILTCTTTLLAYLHLSSLFSNHPIIFTTFGVSWATVVAASMLIVPGIKDTIFFAYCSEAVEKEYTAAAFITTTIFHALLFNVVLFAALKASKAKKGREGAQATIQESYWAAIDQRSRTPKLVREITGDVHCCYFTALLASLVETIWFFASAHTSASSPRTDPFRLTMMVFYAVVANVTICRVYRASTIDSVSVQNATGGAPPTRSGFGAGMMRMAPANKLGMGTKEREGTVTETEGERDSAVDLEIVTRKKDVEKVGGYQSDFEDDGKGGNITAMQKPPGEVFTVRMV</sequence>
<feature type="transmembrane region" description="Helical" evidence="2">
    <location>
        <begin position="97"/>
        <end position="115"/>
    </location>
</feature>
<feature type="region of interest" description="Disordered" evidence="1">
    <location>
        <begin position="358"/>
        <end position="379"/>
    </location>
</feature>
<evidence type="ECO:0000256" key="2">
    <source>
        <dbReference type="SAM" id="Phobius"/>
    </source>
</evidence>
<feature type="transmembrane region" description="Helical" evidence="2">
    <location>
        <begin position="263"/>
        <end position="283"/>
    </location>
</feature>
<dbReference type="OrthoDB" id="3038990at2759"/>
<evidence type="ECO:0000256" key="1">
    <source>
        <dbReference type="SAM" id="MobiDB-lite"/>
    </source>
</evidence>
<reference evidence="3" key="1">
    <citation type="submission" date="2022-07" db="EMBL/GenBank/DDBJ databases">
        <title>Genome Sequence of Agrocybe chaxingu.</title>
        <authorList>
            <person name="Buettner E."/>
        </authorList>
    </citation>
    <scope>NUCLEOTIDE SEQUENCE</scope>
    <source>
        <strain evidence="3">MP-N11</strain>
    </source>
</reference>
<feature type="transmembrane region" description="Helical" evidence="2">
    <location>
        <begin position="20"/>
        <end position="39"/>
    </location>
</feature>
<evidence type="ECO:0000313" key="4">
    <source>
        <dbReference type="Proteomes" id="UP001148786"/>
    </source>
</evidence>
<protein>
    <submittedName>
        <fullName evidence="3">Uncharacterized protein</fullName>
    </submittedName>
</protein>
<accession>A0A9W8K5D1</accession>
<keyword evidence="2" id="KW-1133">Transmembrane helix</keyword>
<keyword evidence="4" id="KW-1185">Reference proteome</keyword>
<proteinExistence type="predicted"/>
<feature type="transmembrane region" description="Helical" evidence="2">
    <location>
        <begin position="59"/>
        <end position="77"/>
    </location>
</feature>
<name>A0A9W8K5D1_9AGAR</name>
<feature type="transmembrane region" description="Helical" evidence="2">
    <location>
        <begin position="124"/>
        <end position="144"/>
    </location>
</feature>
<keyword evidence="2" id="KW-0812">Transmembrane</keyword>